<keyword evidence="2" id="KW-1185">Reference proteome</keyword>
<proteinExistence type="predicted"/>
<dbReference type="KEGG" id="tfl:RPIT_06870"/>
<accession>A0A1Q2CEM1</accession>
<dbReference type="EMBL" id="CP019605">
    <property type="protein sequence ID" value="AQP44569.1"/>
    <property type="molecule type" value="Genomic_DNA"/>
</dbReference>
<gene>
    <name evidence="1" type="ORF">RPIT_06870</name>
</gene>
<dbReference type="AlphaFoldDB" id="A0A1Q2CEM1"/>
<dbReference type="Proteomes" id="UP000188324">
    <property type="component" value="Chromosome"/>
</dbReference>
<name>A0A1Q2CEM1_9ACTN</name>
<evidence type="ECO:0000313" key="1">
    <source>
        <dbReference type="EMBL" id="AQP44569.1"/>
    </source>
</evidence>
<dbReference type="RefSeq" id="WP_162274513.1">
    <property type="nucleotide sequence ID" value="NZ_CP019605.1"/>
</dbReference>
<reference evidence="1 2" key="1">
    <citation type="journal article" date="2016" name="Int. J. Syst. Evol. Microbiol.">
        <title>Tessaracoccus flavus sp. nov., isolated from the drainage system of a lindane-producing factory.</title>
        <authorList>
            <person name="Kumari R."/>
            <person name="Singh P."/>
            <person name="Schumann P."/>
            <person name="Lal R."/>
        </authorList>
    </citation>
    <scope>NUCLEOTIDE SEQUENCE [LARGE SCALE GENOMIC DNA]</scope>
    <source>
        <strain evidence="1 2">RP1T</strain>
    </source>
</reference>
<protein>
    <submittedName>
        <fullName evidence="1">Uncharacterized protein</fullName>
    </submittedName>
</protein>
<evidence type="ECO:0000313" key="2">
    <source>
        <dbReference type="Proteomes" id="UP000188324"/>
    </source>
</evidence>
<dbReference type="STRING" id="1610493.RPIT_06870"/>
<organism evidence="1 2">
    <name type="scientific">Tessaracoccus flavus</name>
    <dbReference type="NCBI Taxonomy" id="1610493"/>
    <lineage>
        <taxon>Bacteria</taxon>
        <taxon>Bacillati</taxon>
        <taxon>Actinomycetota</taxon>
        <taxon>Actinomycetes</taxon>
        <taxon>Propionibacteriales</taxon>
        <taxon>Propionibacteriaceae</taxon>
        <taxon>Tessaracoccus</taxon>
    </lineage>
</organism>
<sequence length="442" mass="48994">MEIETRTPAEQLRACEALRRTAEARSLDILCELAEHYEVSEDSLIEHLVDRRIQPVVPGPTVSEFLSLELAGLLECTPLQAAAKLYSALRLKYRHPTLHTAVQQLDIEPHRALRAVDKCAHLDASVAERVTTGWLPQQLGLGHTAALNRLDKLVVEADPQRAIERERARRKDLDVSLWGSYDGVTTLSGRLEDLDARYLDASVDRMADVLTAEHPGLSRGQLRAKAMGVLANPAMALGLLQRAAQPALPDSEAPNGCLGPLCGTIQTPLHKLRPRLELAVHIDTNAVGCATGSARIEGAGHITLNLLREYLSDIDVTVQPVIDLATVAPEDQYRPSAALKKVLLLAFPTEMFPFSNRATARFMDFDHTERFRSGRRRQTRLGNLCPFSRRPHRGKTAGVWDVKQHSVGVLTWTSPLKYVYEVSPGGTRLVDTGHDAWRKLDW</sequence>